<evidence type="ECO:0000259" key="12">
    <source>
        <dbReference type="PROSITE" id="PS51177"/>
    </source>
</evidence>
<evidence type="ECO:0000256" key="9">
    <source>
        <dbReference type="ARBA" id="ARBA00022737"/>
    </source>
</evidence>
<feature type="domain" description="Lumazine-binding" evidence="12">
    <location>
        <begin position="1"/>
        <end position="97"/>
    </location>
</feature>
<feature type="domain" description="Lumazine-binding" evidence="12">
    <location>
        <begin position="98"/>
        <end position="194"/>
    </location>
</feature>
<dbReference type="SUPFAM" id="SSF63380">
    <property type="entry name" value="Riboflavin synthase domain-like"/>
    <property type="match status" value="2"/>
</dbReference>
<comment type="pathway">
    <text evidence="3">Cofactor biosynthesis; riboflavin biosynthesis; riboflavin from 2-hydroxy-3-oxobutyl phosphate and 5-amino-6-(D-ribitylamino)uracil: step 2/2.</text>
</comment>
<reference evidence="13" key="1">
    <citation type="submission" date="2018-10" db="EMBL/GenBank/DDBJ databases">
        <title>Acidithiobacillus sulfuriphilus sp. nov.: an extremely acidophilic sulfur-oxidizing chemolithotroph isolated from a neutral pH environment.</title>
        <authorList>
            <person name="Falagan C."/>
            <person name="Moya-Beltran A."/>
            <person name="Quatrini R."/>
            <person name="Johnson D.B."/>
        </authorList>
    </citation>
    <scope>NUCLEOTIDE SEQUENCE [LARGE SCALE GENOMIC DNA]</scope>
    <source>
        <strain evidence="13">CJ-2</strain>
    </source>
</reference>
<dbReference type="NCBIfam" id="TIGR00187">
    <property type="entry name" value="ribE"/>
    <property type="match status" value="1"/>
</dbReference>
<comment type="subunit">
    <text evidence="4">Homotrimer.</text>
</comment>
<dbReference type="RefSeq" id="WP_123104223.1">
    <property type="nucleotide sequence ID" value="NZ_CP127527.1"/>
</dbReference>
<dbReference type="FunFam" id="2.40.30.20:FF:000004">
    <property type="entry name" value="Riboflavin synthase, alpha subunit"/>
    <property type="match status" value="1"/>
</dbReference>
<dbReference type="NCBIfam" id="NF009566">
    <property type="entry name" value="PRK13020.1"/>
    <property type="match status" value="1"/>
</dbReference>
<dbReference type="AlphaFoldDB" id="A0A3M8R2Y1"/>
<evidence type="ECO:0000256" key="6">
    <source>
        <dbReference type="ARBA" id="ARBA00013950"/>
    </source>
</evidence>
<dbReference type="PIRSF" id="PIRSF000498">
    <property type="entry name" value="Riboflavin_syn_A"/>
    <property type="match status" value="1"/>
</dbReference>
<evidence type="ECO:0000256" key="2">
    <source>
        <dbReference type="ARBA" id="ARBA00002803"/>
    </source>
</evidence>
<accession>A0A3M8R2Y1</accession>
<name>A0A3M8R2Y1_9PROT</name>
<dbReference type="PANTHER" id="PTHR21098:SF12">
    <property type="entry name" value="RIBOFLAVIN SYNTHASE"/>
    <property type="match status" value="1"/>
</dbReference>
<dbReference type="GO" id="GO:0004746">
    <property type="term" value="F:riboflavin synthase activity"/>
    <property type="evidence" value="ECO:0007669"/>
    <property type="project" value="UniProtKB-UniRule"/>
</dbReference>
<dbReference type="CDD" id="cd00402">
    <property type="entry name" value="Riboflavin_synthase_like"/>
    <property type="match status" value="1"/>
</dbReference>
<evidence type="ECO:0000256" key="3">
    <source>
        <dbReference type="ARBA" id="ARBA00004887"/>
    </source>
</evidence>
<comment type="catalytic activity">
    <reaction evidence="1">
        <text>2 6,7-dimethyl-8-(1-D-ribityl)lumazine + H(+) = 5-amino-6-(D-ribitylamino)uracil + riboflavin</text>
        <dbReference type="Rhea" id="RHEA:20772"/>
        <dbReference type="ChEBI" id="CHEBI:15378"/>
        <dbReference type="ChEBI" id="CHEBI:15934"/>
        <dbReference type="ChEBI" id="CHEBI:57986"/>
        <dbReference type="ChEBI" id="CHEBI:58201"/>
        <dbReference type="EC" id="2.5.1.9"/>
    </reaction>
</comment>
<dbReference type="OrthoDB" id="5292483at2"/>
<dbReference type="InterPro" id="IPR026017">
    <property type="entry name" value="Lumazine-bd_dom"/>
</dbReference>
<feature type="repeat" description="Lumazine-binding" evidence="11">
    <location>
        <begin position="1"/>
        <end position="97"/>
    </location>
</feature>
<dbReference type="InterPro" id="IPR017938">
    <property type="entry name" value="Riboflavin_synthase-like_b-brl"/>
</dbReference>
<comment type="function">
    <text evidence="2">Catalyzes the dismutation of two molecules of 6,7-dimethyl-8-ribityllumazine, resulting in the formation of riboflavin and 5-amino-6-(D-ribitylamino)uracil.</text>
</comment>
<evidence type="ECO:0000313" key="13">
    <source>
        <dbReference type="EMBL" id="RNF60930.1"/>
    </source>
</evidence>
<dbReference type="Gene3D" id="2.40.30.20">
    <property type="match status" value="2"/>
</dbReference>
<comment type="caution">
    <text evidence="13">The sequence shown here is derived from an EMBL/GenBank/DDBJ whole genome shotgun (WGS) entry which is preliminary data.</text>
</comment>
<evidence type="ECO:0000256" key="8">
    <source>
        <dbReference type="ARBA" id="ARBA00022679"/>
    </source>
</evidence>
<keyword evidence="8 13" id="KW-0808">Transferase</keyword>
<evidence type="ECO:0000256" key="4">
    <source>
        <dbReference type="ARBA" id="ARBA00011233"/>
    </source>
</evidence>
<evidence type="ECO:0000256" key="11">
    <source>
        <dbReference type="PROSITE-ProRule" id="PRU00524"/>
    </source>
</evidence>
<dbReference type="GO" id="GO:0009231">
    <property type="term" value="P:riboflavin biosynthetic process"/>
    <property type="evidence" value="ECO:0007669"/>
    <property type="project" value="UniProtKB-KW"/>
</dbReference>
<evidence type="ECO:0000256" key="10">
    <source>
        <dbReference type="NCBIfam" id="TIGR00187"/>
    </source>
</evidence>
<evidence type="ECO:0000256" key="1">
    <source>
        <dbReference type="ARBA" id="ARBA00000968"/>
    </source>
</evidence>
<dbReference type="FunFam" id="2.40.30.20:FF:000003">
    <property type="entry name" value="Riboflavin synthase, alpha subunit"/>
    <property type="match status" value="1"/>
</dbReference>
<dbReference type="InterPro" id="IPR001783">
    <property type="entry name" value="Lumazine-bd"/>
</dbReference>
<protein>
    <recommendedName>
        <fullName evidence="6 10">Riboflavin synthase</fullName>
        <ecNumber evidence="5 10">2.5.1.9</ecNumber>
    </recommendedName>
</protein>
<sequence>MFTGIIQGLGKIHALQPQGGDLRMEVDAGALDLRDVVLGDSIAVSGACLTVTALHGSRFAVDVSRESLDKTTLGALRPGSAVNLEKALRLADRLGGHLVAGHVDGVGSICAQRRAGRSLVFAIAAPEGLRRYIAAKGSICVDGISLTVNAVDSAAFSLNLIPHTLEHTTAAHWQVGQQVNLEVDLIARYLEGLMASMGAAGVRSAPMDRDFLAQKGFPV</sequence>
<evidence type="ECO:0000256" key="7">
    <source>
        <dbReference type="ARBA" id="ARBA00022619"/>
    </source>
</evidence>
<gene>
    <name evidence="13" type="ORF">EC580_08890</name>
</gene>
<dbReference type="PROSITE" id="PS51177">
    <property type="entry name" value="LUMAZINE_BIND"/>
    <property type="match status" value="2"/>
</dbReference>
<keyword evidence="7" id="KW-0686">Riboflavin biosynthesis</keyword>
<keyword evidence="9" id="KW-0677">Repeat</keyword>
<dbReference type="NCBIfam" id="NF006767">
    <property type="entry name" value="PRK09289.1"/>
    <property type="match status" value="1"/>
</dbReference>
<dbReference type="InterPro" id="IPR023366">
    <property type="entry name" value="ATP_synth_asu-like_sf"/>
</dbReference>
<feature type="repeat" description="Lumazine-binding" evidence="11">
    <location>
        <begin position="98"/>
        <end position="194"/>
    </location>
</feature>
<proteinExistence type="predicted"/>
<organism evidence="13">
    <name type="scientific">Acidithiobacillus sulfuriphilus</name>
    <dbReference type="NCBI Taxonomy" id="1867749"/>
    <lineage>
        <taxon>Bacteria</taxon>
        <taxon>Pseudomonadati</taxon>
        <taxon>Pseudomonadota</taxon>
        <taxon>Acidithiobacillia</taxon>
        <taxon>Acidithiobacillales</taxon>
        <taxon>Acidithiobacillaceae</taxon>
        <taxon>Acidithiobacillus</taxon>
    </lineage>
</organism>
<dbReference type="Pfam" id="PF00677">
    <property type="entry name" value="Lum_binding"/>
    <property type="match status" value="2"/>
</dbReference>
<evidence type="ECO:0000256" key="5">
    <source>
        <dbReference type="ARBA" id="ARBA00012827"/>
    </source>
</evidence>
<dbReference type="EC" id="2.5.1.9" evidence="5 10"/>
<dbReference type="EMBL" id="RIZI01000172">
    <property type="protein sequence ID" value="RNF60930.1"/>
    <property type="molecule type" value="Genomic_DNA"/>
</dbReference>
<dbReference type="PANTHER" id="PTHR21098">
    <property type="entry name" value="RIBOFLAVIN SYNTHASE ALPHA CHAIN"/>
    <property type="match status" value="1"/>
</dbReference>